<protein>
    <submittedName>
        <fullName evidence="1">Uncharacterized protein</fullName>
    </submittedName>
</protein>
<proteinExistence type="predicted"/>
<organism evidence="1 2">
    <name type="scientific">Persea americana</name>
    <name type="common">Avocado</name>
    <dbReference type="NCBI Taxonomy" id="3435"/>
    <lineage>
        <taxon>Eukaryota</taxon>
        <taxon>Viridiplantae</taxon>
        <taxon>Streptophyta</taxon>
        <taxon>Embryophyta</taxon>
        <taxon>Tracheophyta</taxon>
        <taxon>Spermatophyta</taxon>
        <taxon>Magnoliopsida</taxon>
        <taxon>Magnoliidae</taxon>
        <taxon>Laurales</taxon>
        <taxon>Lauraceae</taxon>
        <taxon>Persea</taxon>
    </lineage>
</organism>
<evidence type="ECO:0000313" key="2">
    <source>
        <dbReference type="Proteomes" id="UP001234297"/>
    </source>
</evidence>
<evidence type="ECO:0000313" key="1">
    <source>
        <dbReference type="EMBL" id="KAJ8619613.1"/>
    </source>
</evidence>
<keyword evidence="2" id="KW-1185">Reference proteome</keyword>
<dbReference type="Proteomes" id="UP001234297">
    <property type="component" value="Chromosome 9"/>
</dbReference>
<gene>
    <name evidence="1" type="ORF">MRB53_028142</name>
</gene>
<sequence length="97" mass="10772">MLVGPDDPRWQGGLFPFIRTPVLLICSFGTGPDDPRGVPPGSRFDPIGPPNVPRFELERFIRCSHAAEEVFPKGEEEGITNPPWITHSSSNFWNING</sequence>
<name>A0ACC2KEW6_PERAE</name>
<comment type="caution">
    <text evidence="1">The sequence shown here is derived from an EMBL/GenBank/DDBJ whole genome shotgun (WGS) entry which is preliminary data.</text>
</comment>
<dbReference type="EMBL" id="CM056817">
    <property type="protein sequence ID" value="KAJ8619613.1"/>
    <property type="molecule type" value="Genomic_DNA"/>
</dbReference>
<reference evidence="1 2" key="1">
    <citation type="journal article" date="2022" name="Hortic Res">
        <title>A haplotype resolved chromosomal level avocado genome allows analysis of novel avocado genes.</title>
        <authorList>
            <person name="Nath O."/>
            <person name="Fletcher S.J."/>
            <person name="Hayward A."/>
            <person name="Shaw L.M."/>
            <person name="Masouleh A.K."/>
            <person name="Furtado A."/>
            <person name="Henry R.J."/>
            <person name="Mitter N."/>
        </authorList>
    </citation>
    <scope>NUCLEOTIDE SEQUENCE [LARGE SCALE GENOMIC DNA]</scope>
    <source>
        <strain evidence="2">cv. Hass</strain>
    </source>
</reference>
<accession>A0ACC2KEW6</accession>